<keyword evidence="3" id="KW-0443">Lipid metabolism</keyword>
<protein>
    <submittedName>
        <fullName evidence="4">Alpha/beta fold hydrolase</fullName>
    </submittedName>
</protein>
<evidence type="ECO:0000256" key="3">
    <source>
        <dbReference type="ARBA" id="ARBA00023098"/>
    </source>
</evidence>
<keyword evidence="1 4" id="KW-0378">Hydrolase</keyword>
<name>A0ABS7GBI2_9BACT</name>
<evidence type="ECO:0000256" key="1">
    <source>
        <dbReference type="ARBA" id="ARBA00022801"/>
    </source>
</evidence>
<accession>A0ABS7GBI2</accession>
<dbReference type="GO" id="GO:0016787">
    <property type="term" value="F:hydrolase activity"/>
    <property type="evidence" value="ECO:0007669"/>
    <property type="project" value="UniProtKB-KW"/>
</dbReference>
<dbReference type="Pfam" id="PF07224">
    <property type="entry name" value="Chlorophyllase"/>
    <property type="match status" value="1"/>
</dbReference>
<dbReference type="Gene3D" id="3.40.50.1820">
    <property type="entry name" value="alpha/beta hydrolase"/>
    <property type="match status" value="1"/>
</dbReference>
<dbReference type="InterPro" id="IPR029058">
    <property type="entry name" value="AB_hydrolase_fold"/>
</dbReference>
<dbReference type="PANTHER" id="PTHR10272:SF0">
    <property type="entry name" value="PLATELET-ACTIVATING FACTOR ACETYLHYDROLASE"/>
    <property type="match status" value="1"/>
</dbReference>
<keyword evidence="5" id="KW-1185">Reference proteome</keyword>
<evidence type="ECO:0000256" key="2">
    <source>
        <dbReference type="ARBA" id="ARBA00022963"/>
    </source>
</evidence>
<evidence type="ECO:0000313" key="5">
    <source>
        <dbReference type="Proteomes" id="UP000812961"/>
    </source>
</evidence>
<dbReference type="PANTHER" id="PTHR10272">
    <property type="entry name" value="PLATELET-ACTIVATING FACTOR ACETYLHYDROLASE"/>
    <property type="match status" value="1"/>
</dbReference>
<sequence>MEKETIIESGLKVAAIAGEGTAVISVSPVILSAPERGTDIEVRISAPITGDQLPIIVFAHGYGSSLDGYAPLVNYWAAHGFVVVQPTFLDSRTLALGQDDPRTPLIWKYRVSDMKRILDDLNIIIEAIPGLSERVDKTRIAAAGHSFGAQTTGMLLGARILDADGNPGEDLSDARIKAGILLCAAGRGGEDLSPFAAANYPFMNPGYSYMTTPTLIVAGDQDHSPLTVRGPEWFYDAYLLSPGDKWLLTLFGGEHLLGGISGYLVTETSDENPERVAAVQALTWAYLRSALYAGDKTWETACNAFMDVQQPIGSIKGKAQENA</sequence>
<reference evidence="4 5" key="1">
    <citation type="submission" date="2021-08" db="EMBL/GenBank/DDBJ databases">
        <title>The genome sequence of Chitinophaga sp. B61.</title>
        <authorList>
            <person name="Zhang X."/>
        </authorList>
    </citation>
    <scope>NUCLEOTIDE SEQUENCE [LARGE SCALE GENOMIC DNA]</scope>
    <source>
        <strain evidence="4 5">B61</strain>
    </source>
</reference>
<dbReference type="Proteomes" id="UP000812961">
    <property type="component" value="Unassembled WGS sequence"/>
</dbReference>
<dbReference type="RefSeq" id="WP_220249704.1">
    <property type="nucleotide sequence ID" value="NZ_JAICCF010000002.1"/>
</dbReference>
<keyword evidence="2" id="KW-0442">Lipid degradation</keyword>
<evidence type="ECO:0000313" key="4">
    <source>
        <dbReference type="EMBL" id="MBW8684485.1"/>
    </source>
</evidence>
<dbReference type="EMBL" id="JAICCF010000002">
    <property type="protein sequence ID" value="MBW8684485.1"/>
    <property type="molecule type" value="Genomic_DNA"/>
</dbReference>
<comment type="caution">
    <text evidence="4">The sequence shown here is derived from an EMBL/GenBank/DDBJ whole genome shotgun (WGS) entry which is preliminary data.</text>
</comment>
<dbReference type="SUPFAM" id="SSF53474">
    <property type="entry name" value="alpha/beta-Hydrolases"/>
    <property type="match status" value="1"/>
</dbReference>
<organism evidence="4 5">
    <name type="scientific">Chitinophaga rhizophila</name>
    <dbReference type="NCBI Taxonomy" id="2866212"/>
    <lineage>
        <taxon>Bacteria</taxon>
        <taxon>Pseudomonadati</taxon>
        <taxon>Bacteroidota</taxon>
        <taxon>Chitinophagia</taxon>
        <taxon>Chitinophagales</taxon>
        <taxon>Chitinophagaceae</taxon>
        <taxon>Chitinophaga</taxon>
    </lineage>
</organism>
<dbReference type="InterPro" id="IPR017395">
    <property type="entry name" value="Chlorophyllase-like"/>
</dbReference>
<gene>
    <name evidence="4" type="ORF">K1Y79_09085</name>
</gene>
<proteinExistence type="predicted"/>